<name>A0AA38U1R3_9ASTR</name>
<feature type="transmembrane region" description="Helical" evidence="1">
    <location>
        <begin position="361"/>
        <end position="382"/>
    </location>
</feature>
<comment type="caution">
    <text evidence="2">The sequence shown here is derived from an EMBL/GenBank/DDBJ whole genome shotgun (WGS) entry which is preliminary data.</text>
</comment>
<dbReference type="InterPro" id="IPR004158">
    <property type="entry name" value="DUF247_pln"/>
</dbReference>
<dbReference type="EMBL" id="JARYMX010000001">
    <property type="protein sequence ID" value="KAJ9564925.1"/>
    <property type="molecule type" value="Genomic_DNA"/>
</dbReference>
<proteinExistence type="predicted"/>
<dbReference type="AlphaFoldDB" id="A0AA38U1R3"/>
<organism evidence="2 3">
    <name type="scientific">Centaurea solstitialis</name>
    <name type="common">yellow star-thistle</name>
    <dbReference type="NCBI Taxonomy" id="347529"/>
    <lineage>
        <taxon>Eukaryota</taxon>
        <taxon>Viridiplantae</taxon>
        <taxon>Streptophyta</taxon>
        <taxon>Embryophyta</taxon>
        <taxon>Tracheophyta</taxon>
        <taxon>Spermatophyta</taxon>
        <taxon>Magnoliopsida</taxon>
        <taxon>eudicotyledons</taxon>
        <taxon>Gunneridae</taxon>
        <taxon>Pentapetalae</taxon>
        <taxon>asterids</taxon>
        <taxon>campanulids</taxon>
        <taxon>Asterales</taxon>
        <taxon>Asteraceae</taxon>
        <taxon>Carduoideae</taxon>
        <taxon>Cardueae</taxon>
        <taxon>Centaureinae</taxon>
        <taxon>Centaurea</taxon>
    </lineage>
</organism>
<evidence type="ECO:0000313" key="2">
    <source>
        <dbReference type="EMBL" id="KAJ9564925.1"/>
    </source>
</evidence>
<keyword evidence="1" id="KW-0472">Membrane</keyword>
<keyword evidence="3" id="KW-1185">Reference proteome</keyword>
<dbReference type="Pfam" id="PF03140">
    <property type="entry name" value="DUF247"/>
    <property type="match status" value="1"/>
</dbReference>
<keyword evidence="1" id="KW-0812">Transmembrane</keyword>
<dbReference type="PANTHER" id="PTHR31170">
    <property type="entry name" value="BNAC04G53230D PROTEIN"/>
    <property type="match status" value="1"/>
</dbReference>
<evidence type="ECO:0000256" key="1">
    <source>
        <dbReference type="SAM" id="Phobius"/>
    </source>
</evidence>
<dbReference type="Proteomes" id="UP001172457">
    <property type="component" value="Chromosome 1"/>
</dbReference>
<dbReference type="PANTHER" id="PTHR31170:SF25">
    <property type="entry name" value="BNAA09G04570D PROTEIN"/>
    <property type="match status" value="1"/>
</dbReference>
<gene>
    <name evidence="2" type="ORF">OSB04_000891</name>
</gene>
<keyword evidence="1" id="KW-1133">Transmembrane helix</keyword>
<accession>A0AA38U1R3</accession>
<protein>
    <submittedName>
        <fullName evidence="2">Uncharacterized protein</fullName>
    </submittedName>
</protein>
<evidence type="ECO:0000313" key="3">
    <source>
        <dbReference type="Proteomes" id="UP001172457"/>
    </source>
</evidence>
<reference evidence="2" key="1">
    <citation type="submission" date="2023-03" db="EMBL/GenBank/DDBJ databases">
        <title>Chromosome-scale reference genome and RAD-based genetic map of yellow starthistle (Centaurea solstitialis) reveal putative structural variation and QTLs associated with invader traits.</title>
        <authorList>
            <person name="Reatini B."/>
            <person name="Cang F.A."/>
            <person name="Jiang Q."/>
            <person name="Mckibben M.T.W."/>
            <person name="Barker M.S."/>
            <person name="Rieseberg L.H."/>
            <person name="Dlugosch K.M."/>
        </authorList>
    </citation>
    <scope>NUCLEOTIDE SEQUENCE</scope>
    <source>
        <strain evidence="2">CAN-66</strain>
        <tissue evidence="2">Leaf</tissue>
    </source>
</reference>
<sequence length="387" mass="45176">MIPSRVRDLNPSAFTPRIVSIGPLHRNKNLEAFEEQKAIFLRELLSHTGLPPEETLQTCLQKVHASITQIREFYDRFNTCDTDDEIAKMMVMDGCFILEYIFMSAYDYVRDRSMVLPEATVYDLLLIENQIPFFVLEYIFDCMSSRFTTPENLSLHLLKLSTKHHHILGMVHECYQAPPPPPPLESLPIHSTADLDKVGVKFEPRHGDPEWLMAMNLESSSTFVSFSSFQWCWRWPWAKRTLRMPKLNVNDDTELILRNLIAYEQFTPCVHRHITSYAMAMDMLINTEEDVSILVESKVVFNSMGSNKEAATMINHLCNGVYAADFFYFREWEDLETYYNRYWPRNIAWLRRMYFSNPGNMIALLAGTLLFLLTLVQTYFTINPLQS</sequence>